<evidence type="ECO:0000256" key="2">
    <source>
        <dbReference type="SAM" id="MobiDB-lite"/>
    </source>
</evidence>
<sequence>MIKSLKYYTIKCILNYINSLDNIGDVPYSLIKDILFKCHHNQLLKIEENSPELIKYDDEIWFQLFKSTFIKQFQDLTQPPSSWRDLFLQEQTNQLNKLNKASNNLKLNQKQLELDKLNKQTIITNNLLPPKSKRSSSSLYQKSKQEARMSISGRNARFLKPFKRNLTPQQPAKPVISSFSKAKQTKAPVISTSVKVANSVAARNTQSSSISTPTKSQHNQHPQQIQQNNQSAQSKSIFLPKKRKK</sequence>
<feature type="coiled-coil region" evidence="1">
    <location>
        <begin position="88"/>
        <end position="120"/>
    </location>
</feature>
<evidence type="ECO:0008006" key="5">
    <source>
        <dbReference type="Google" id="ProtNLM"/>
    </source>
</evidence>
<feature type="compositionally biased region" description="Polar residues" evidence="2">
    <location>
        <begin position="190"/>
        <end position="215"/>
    </location>
</feature>
<feature type="region of interest" description="Disordered" evidence="2">
    <location>
        <begin position="125"/>
        <end position="245"/>
    </location>
</feature>
<dbReference type="PANTHER" id="PTHR15141:SF76">
    <property type="entry name" value="TRANSCRIPTION ELONGATION FACTOR B POLYPEPTIDE 3"/>
    <property type="match status" value="1"/>
</dbReference>
<dbReference type="HOGENOM" id="CLU_1134305_0_0_1"/>
<keyword evidence="1" id="KW-0175">Coiled coil</keyword>
<feature type="compositionally biased region" description="Low complexity" evidence="2">
    <location>
        <begin position="216"/>
        <end position="234"/>
    </location>
</feature>
<dbReference type="AlphaFoldDB" id="I4YJN5"/>
<dbReference type="RefSeq" id="XP_006955998.1">
    <property type="nucleotide sequence ID" value="XM_006955936.1"/>
</dbReference>
<keyword evidence="4" id="KW-1185">Reference proteome</keyword>
<accession>I4YJN5</accession>
<gene>
    <name evidence="3" type="ORF">WALSEDRAFT_67024</name>
</gene>
<dbReference type="Pfam" id="PF06881">
    <property type="entry name" value="Elongin_A"/>
    <property type="match status" value="1"/>
</dbReference>
<dbReference type="GO" id="GO:0070449">
    <property type="term" value="C:elongin complex"/>
    <property type="evidence" value="ECO:0007669"/>
    <property type="project" value="InterPro"/>
</dbReference>
<proteinExistence type="predicted"/>
<dbReference type="GeneID" id="18475200"/>
<dbReference type="KEGG" id="wse:WALSEDRAFT_67024"/>
<dbReference type="Proteomes" id="UP000005242">
    <property type="component" value="Unassembled WGS sequence"/>
</dbReference>
<dbReference type="eggNOG" id="KOG2821">
    <property type="taxonomic scope" value="Eukaryota"/>
</dbReference>
<dbReference type="InterPro" id="IPR010684">
    <property type="entry name" value="RNA_pol_II_trans_fac_SIII_A"/>
</dbReference>
<organism evidence="3 4">
    <name type="scientific">Wallemia mellicola (strain ATCC MYA-4683 / CBS 633.66)</name>
    <name type="common">Wallemia sebi (CBS 633.66)</name>
    <dbReference type="NCBI Taxonomy" id="671144"/>
    <lineage>
        <taxon>Eukaryota</taxon>
        <taxon>Fungi</taxon>
        <taxon>Dikarya</taxon>
        <taxon>Basidiomycota</taxon>
        <taxon>Wallemiomycotina</taxon>
        <taxon>Wallemiomycetes</taxon>
        <taxon>Wallemiales</taxon>
        <taxon>Wallemiaceae</taxon>
        <taxon>Wallemia</taxon>
    </lineage>
</organism>
<dbReference type="PANTHER" id="PTHR15141">
    <property type="entry name" value="TRANSCRIPTION ELONGATION FACTOR B POLYPEPTIDE 3"/>
    <property type="match status" value="1"/>
</dbReference>
<dbReference type="Gene3D" id="6.10.250.3180">
    <property type="match status" value="1"/>
</dbReference>
<dbReference type="OrthoDB" id="21513at2759"/>
<dbReference type="InterPro" id="IPR051870">
    <property type="entry name" value="Elongin-A_domain"/>
</dbReference>
<dbReference type="EMBL" id="JH668223">
    <property type="protein sequence ID" value="EIM24177.1"/>
    <property type="molecule type" value="Genomic_DNA"/>
</dbReference>
<dbReference type="GO" id="GO:0006368">
    <property type="term" value="P:transcription elongation by RNA polymerase II"/>
    <property type="evidence" value="ECO:0007669"/>
    <property type="project" value="InterPro"/>
</dbReference>
<evidence type="ECO:0000313" key="3">
    <source>
        <dbReference type="EMBL" id="EIM24177.1"/>
    </source>
</evidence>
<dbReference type="STRING" id="671144.I4YJN5"/>
<reference evidence="3 4" key="1">
    <citation type="journal article" date="2012" name="Fungal Genet. Biol.">
        <title>The genome of the xerotolerant mold Wallemia sebi reveals adaptations to osmotic stress and suggests cryptic sexual reproduction.</title>
        <authorList>
            <person name="Padamsee M."/>
            <person name="Kumar T.K.A."/>
            <person name="Riley R."/>
            <person name="Binder M."/>
            <person name="Boyd A."/>
            <person name="Calvo A.M."/>
            <person name="Furukawa K."/>
            <person name="Hesse C."/>
            <person name="Hohmann S."/>
            <person name="James T.Y."/>
            <person name="LaButti K."/>
            <person name="Lapidus A."/>
            <person name="Lindquist E."/>
            <person name="Lucas S."/>
            <person name="Miller K."/>
            <person name="Shantappa S."/>
            <person name="Grigoriev I.V."/>
            <person name="Hibbett D.S."/>
            <person name="McLaughlin D.J."/>
            <person name="Spatafora J.W."/>
            <person name="Aime M.C."/>
        </authorList>
    </citation>
    <scope>NUCLEOTIDE SEQUENCE [LARGE SCALE GENOMIC DNA]</scope>
    <source>
        <strain evidence="4">ATCC MYA-4683 / CBS 633.66</strain>
    </source>
</reference>
<evidence type="ECO:0000256" key="1">
    <source>
        <dbReference type="SAM" id="Coils"/>
    </source>
</evidence>
<evidence type="ECO:0000313" key="4">
    <source>
        <dbReference type="Proteomes" id="UP000005242"/>
    </source>
</evidence>
<dbReference type="FunCoup" id="I4YJN5">
    <property type="interactions" value="21"/>
</dbReference>
<name>I4YJN5_WALMC</name>
<dbReference type="InParanoid" id="I4YJN5"/>
<protein>
    <recommendedName>
        <fullName evidence="5">Elongin-A</fullName>
    </recommendedName>
</protein>